<dbReference type="RefSeq" id="WP_273378356.1">
    <property type="nucleotide sequence ID" value="NZ_PIUK01000026.1"/>
</dbReference>
<name>A0A953LDJ2_SYMTR</name>
<accession>A0A953LDJ2</accession>
<dbReference type="InterPro" id="IPR002491">
    <property type="entry name" value="ABC_transptr_periplasmic_BD"/>
</dbReference>
<dbReference type="AlphaFoldDB" id="A0A953LDJ2"/>
<evidence type="ECO:0000313" key="7">
    <source>
        <dbReference type="Proteomes" id="UP000732377"/>
    </source>
</evidence>
<sequence length="338" mass="36267">MKKRSLAALMLSLLLVVGILTSCAGRHTAVSPDSPPAAPAAESSDQPADREAGTGSAGQAEPRQTAYPLTITDGAGRQVTIAAEPRRVISVAPSNTELMFALGKGDLLVGRSDWDDYPPEAQEIESIGGFYSPDYEKIISLEPDLLLLTSGSVEVREKLENDYGLTTFVLNPSNFEELYEGILALGQVVNAQEAAEALVADMQREVEAIAGKVALAENRPVVFYQVWHDPITTAGPGSFIDDMIRIAGGTNAASFAGEPWPVISLEELVSADPDIIVTASEAAAREVRERPGWESIAAVKEGRVLGLPDENIVVRPGPRLIQGLQWFARNLHPELFEQ</sequence>
<dbReference type="CDD" id="cd01143">
    <property type="entry name" value="YvrC"/>
    <property type="match status" value="1"/>
</dbReference>
<dbReference type="SUPFAM" id="SSF53807">
    <property type="entry name" value="Helical backbone' metal receptor"/>
    <property type="match status" value="1"/>
</dbReference>
<dbReference type="Pfam" id="PF01497">
    <property type="entry name" value="Peripla_BP_2"/>
    <property type="match status" value="1"/>
</dbReference>
<dbReference type="NCBIfam" id="NF038402">
    <property type="entry name" value="TroA_like"/>
    <property type="match status" value="1"/>
</dbReference>
<feature type="signal peptide" evidence="4">
    <location>
        <begin position="1"/>
        <end position="24"/>
    </location>
</feature>
<organism evidence="6 7">
    <name type="scientific">Symbiobacterium thermophilum</name>
    <dbReference type="NCBI Taxonomy" id="2734"/>
    <lineage>
        <taxon>Bacteria</taxon>
        <taxon>Bacillati</taxon>
        <taxon>Bacillota</taxon>
        <taxon>Clostridia</taxon>
        <taxon>Eubacteriales</taxon>
        <taxon>Symbiobacteriaceae</taxon>
        <taxon>Symbiobacterium</taxon>
    </lineage>
</organism>
<dbReference type="PANTHER" id="PTHR30535:SF34">
    <property type="entry name" value="MOLYBDATE-BINDING PROTEIN MOLA"/>
    <property type="match status" value="1"/>
</dbReference>
<gene>
    <name evidence="6" type="ORF">CWE10_04550</name>
</gene>
<dbReference type="Gene3D" id="3.40.50.1980">
    <property type="entry name" value="Nitrogenase molybdenum iron protein domain"/>
    <property type="match status" value="2"/>
</dbReference>
<evidence type="ECO:0000313" key="6">
    <source>
        <dbReference type="EMBL" id="MBY6275480.1"/>
    </source>
</evidence>
<evidence type="ECO:0000256" key="3">
    <source>
        <dbReference type="SAM" id="MobiDB-lite"/>
    </source>
</evidence>
<dbReference type="InterPro" id="IPR054828">
    <property type="entry name" value="Vit_B12_bind_prot"/>
</dbReference>
<evidence type="ECO:0000256" key="2">
    <source>
        <dbReference type="ARBA" id="ARBA00022729"/>
    </source>
</evidence>
<comment type="similarity">
    <text evidence="1">Belongs to the bacterial solute-binding protein 8 family.</text>
</comment>
<reference evidence="6" key="1">
    <citation type="submission" date="2017-11" db="EMBL/GenBank/DDBJ databases">
        <title>Three new genomes from thermophilic consortium.</title>
        <authorList>
            <person name="Quaggio R."/>
            <person name="Amgarten D."/>
            <person name="Setubal J.C."/>
        </authorList>
    </citation>
    <scope>NUCLEOTIDE SEQUENCE</scope>
    <source>
        <strain evidence="6">ZCTH01-B2</strain>
    </source>
</reference>
<feature type="chain" id="PRO_5037122634" evidence="4">
    <location>
        <begin position="25"/>
        <end position="338"/>
    </location>
</feature>
<evidence type="ECO:0000256" key="1">
    <source>
        <dbReference type="ARBA" id="ARBA00008814"/>
    </source>
</evidence>
<dbReference type="PANTHER" id="PTHR30535">
    <property type="entry name" value="VITAMIN B12-BINDING PROTEIN"/>
    <property type="match status" value="1"/>
</dbReference>
<dbReference type="Proteomes" id="UP000732377">
    <property type="component" value="Unassembled WGS sequence"/>
</dbReference>
<keyword evidence="2 4" id="KW-0732">Signal</keyword>
<comment type="caution">
    <text evidence="6">The sequence shown here is derived from an EMBL/GenBank/DDBJ whole genome shotgun (WGS) entry which is preliminary data.</text>
</comment>
<evidence type="ECO:0000256" key="4">
    <source>
        <dbReference type="SAM" id="SignalP"/>
    </source>
</evidence>
<dbReference type="InterPro" id="IPR050902">
    <property type="entry name" value="ABC_Transporter_SBP"/>
</dbReference>
<dbReference type="PROSITE" id="PS50983">
    <property type="entry name" value="FE_B12_PBP"/>
    <property type="match status" value="1"/>
</dbReference>
<dbReference type="PROSITE" id="PS51257">
    <property type="entry name" value="PROKAR_LIPOPROTEIN"/>
    <property type="match status" value="1"/>
</dbReference>
<evidence type="ECO:0000259" key="5">
    <source>
        <dbReference type="PROSITE" id="PS50983"/>
    </source>
</evidence>
<dbReference type="EMBL" id="PIUK01000026">
    <property type="protein sequence ID" value="MBY6275480.1"/>
    <property type="molecule type" value="Genomic_DNA"/>
</dbReference>
<dbReference type="GO" id="GO:0071281">
    <property type="term" value="P:cellular response to iron ion"/>
    <property type="evidence" value="ECO:0007669"/>
    <property type="project" value="TreeGrafter"/>
</dbReference>
<feature type="region of interest" description="Disordered" evidence="3">
    <location>
        <begin position="28"/>
        <end position="69"/>
    </location>
</feature>
<proteinExistence type="inferred from homology"/>
<feature type="domain" description="Fe/B12 periplasmic-binding" evidence="5">
    <location>
        <begin position="87"/>
        <end position="335"/>
    </location>
</feature>
<protein>
    <submittedName>
        <fullName evidence="6">Cobalamin-binding protein</fullName>
    </submittedName>
</protein>